<sequence>MKILVAGDFCPSYRINDFLQKNNFKGLFANICLVTEQADYSIVNFEFPIVKNRNYARPITKCGPNLLGSESSVAAIRYAGFNCCTLANNHILDQGKQCCLDTIEVLCNSSIDTVGAGKNATEAERVLYKDLCGETLAIINCCEHEFSIADETSAGANPLNPIRQYYIIQEARKKADYIIVIIHGGHEHFQLPTIRMQDTYRFFIDVGADAVVNHHQHCYSGYEVYKDKPVFYGLGNLLFDHASKRSGCWTEGYMVSIDFQKEKISFELTPYKQCTEDAVGVILMNTEEKEIFAHKIKELNVIIGDILALRNNLDKYYSESAKEELLMMEPYTDTIWYQFSKRGLLPKFLKGEKKLRIENHIICESHREKLIYALKKYDEKYTESYKNTHNITMEIR</sequence>
<comment type="caution">
    <text evidence="4">The sequence shown here is derived from an EMBL/GenBank/DDBJ whole genome shotgun (WGS) entry which is preliminary data.</text>
</comment>
<feature type="domain" description="Capsule synthesis protein CapA" evidence="2">
    <location>
        <begin position="2"/>
        <end position="241"/>
    </location>
</feature>
<name>A0A139JZ54_BACUN</name>
<dbReference type="PANTHER" id="PTHR33393:SF13">
    <property type="entry name" value="PGA BIOSYNTHESIS PROTEIN CAPA"/>
    <property type="match status" value="1"/>
</dbReference>
<dbReference type="RefSeq" id="WP_005837280.1">
    <property type="nucleotide sequence ID" value="NZ_CAXSSZ010000015.1"/>
</dbReference>
<evidence type="ECO:0000259" key="2">
    <source>
        <dbReference type="SMART" id="SM00854"/>
    </source>
</evidence>
<evidence type="ECO:0000256" key="1">
    <source>
        <dbReference type="ARBA" id="ARBA00005662"/>
    </source>
</evidence>
<dbReference type="SMART" id="SM00854">
    <property type="entry name" value="PGA_cap"/>
    <property type="match status" value="1"/>
</dbReference>
<dbReference type="Pfam" id="PF09587">
    <property type="entry name" value="PGA_cap"/>
    <property type="match status" value="1"/>
</dbReference>
<evidence type="ECO:0000313" key="3">
    <source>
        <dbReference type="EMBL" id="KAB4213557.1"/>
    </source>
</evidence>
<evidence type="ECO:0000313" key="5">
    <source>
        <dbReference type="Proteomes" id="UP000462376"/>
    </source>
</evidence>
<dbReference type="EMBL" id="WCTR01000005">
    <property type="protein sequence ID" value="KAB4213557.1"/>
    <property type="molecule type" value="Genomic_DNA"/>
</dbReference>
<dbReference type="EMBL" id="WCTL01000005">
    <property type="protein sequence ID" value="KAB4237835.1"/>
    <property type="molecule type" value="Genomic_DNA"/>
</dbReference>
<dbReference type="Proteomes" id="UP000462376">
    <property type="component" value="Unassembled WGS sequence"/>
</dbReference>
<dbReference type="CDD" id="cd07381">
    <property type="entry name" value="MPP_CapA"/>
    <property type="match status" value="1"/>
</dbReference>
<dbReference type="AlphaFoldDB" id="A0A139JZ54"/>
<evidence type="ECO:0000313" key="6">
    <source>
        <dbReference type="Proteomes" id="UP000466952"/>
    </source>
</evidence>
<proteinExistence type="inferred from homology"/>
<dbReference type="PANTHER" id="PTHR33393">
    <property type="entry name" value="POLYGLUTAMINE SYNTHESIS ACCESSORY PROTEIN RV0574C-RELATED"/>
    <property type="match status" value="1"/>
</dbReference>
<dbReference type="InterPro" id="IPR029052">
    <property type="entry name" value="Metallo-depent_PP-like"/>
</dbReference>
<dbReference type="InterPro" id="IPR019079">
    <property type="entry name" value="Capsule_synth_CapA"/>
</dbReference>
<reference evidence="5 6" key="1">
    <citation type="journal article" date="2019" name="Nat. Med.">
        <title>A library of human gut bacterial isolates paired with longitudinal multiomics data enables mechanistic microbiome research.</title>
        <authorList>
            <person name="Poyet M."/>
            <person name="Groussin M."/>
            <person name="Gibbons S.M."/>
            <person name="Avila-Pacheco J."/>
            <person name="Jiang X."/>
            <person name="Kearney S.M."/>
            <person name="Perrotta A.R."/>
            <person name="Berdy B."/>
            <person name="Zhao S."/>
            <person name="Lieberman T.D."/>
            <person name="Swanson P.K."/>
            <person name="Smith M."/>
            <person name="Roesemann S."/>
            <person name="Alexander J.E."/>
            <person name="Rich S.A."/>
            <person name="Livny J."/>
            <person name="Vlamakis H."/>
            <person name="Clish C."/>
            <person name="Bullock K."/>
            <person name="Deik A."/>
            <person name="Scott J."/>
            <person name="Pierce K.A."/>
            <person name="Xavier R.J."/>
            <person name="Alm E.J."/>
        </authorList>
    </citation>
    <scope>NUCLEOTIDE SEQUENCE [LARGE SCALE GENOMIC DNA]</scope>
    <source>
        <strain evidence="3 6">BIOML-A11</strain>
        <strain evidence="4 5">BIOML-A5</strain>
    </source>
</reference>
<dbReference type="InterPro" id="IPR052169">
    <property type="entry name" value="CW_Biosynth-Accessory"/>
</dbReference>
<dbReference type="Proteomes" id="UP000466952">
    <property type="component" value="Unassembled WGS sequence"/>
</dbReference>
<gene>
    <name evidence="4" type="ORF">GAP47_07930</name>
    <name evidence="3" type="ORF">GAP55_08035</name>
</gene>
<dbReference type="SUPFAM" id="SSF56300">
    <property type="entry name" value="Metallo-dependent phosphatases"/>
    <property type="match status" value="1"/>
</dbReference>
<comment type="similarity">
    <text evidence="1">Belongs to the CapA family.</text>
</comment>
<accession>A0A139JZ54</accession>
<evidence type="ECO:0000313" key="4">
    <source>
        <dbReference type="EMBL" id="KAB4237835.1"/>
    </source>
</evidence>
<protein>
    <submittedName>
        <fullName evidence="4">CapA family protein</fullName>
    </submittedName>
</protein>
<organism evidence="4 5">
    <name type="scientific">Bacteroides uniformis</name>
    <dbReference type="NCBI Taxonomy" id="820"/>
    <lineage>
        <taxon>Bacteria</taxon>
        <taxon>Pseudomonadati</taxon>
        <taxon>Bacteroidota</taxon>
        <taxon>Bacteroidia</taxon>
        <taxon>Bacteroidales</taxon>
        <taxon>Bacteroidaceae</taxon>
        <taxon>Bacteroides</taxon>
    </lineage>
</organism>
<dbReference type="Gene3D" id="3.60.21.10">
    <property type="match status" value="1"/>
</dbReference>